<dbReference type="Gene3D" id="3.60.15.10">
    <property type="entry name" value="Ribonuclease Z/Hydroxyacylglutathione hydrolase-like"/>
    <property type="match status" value="1"/>
</dbReference>
<keyword evidence="1" id="KW-0378">Hydrolase</keyword>
<keyword evidence="2" id="KW-1185">Reference proteome</keyword>
<dbReference type="EMBL" id="JAAEDH010000015">
    <property type="protein sequence ID" value="MBR0656119.1"/>
    <property type="molecule type" value="Genomic_DNA"/>
</dbReference>
<keyword evidence="1" id="KW-0540">Nuclease</keyword>
<reference evidence="1" key="1">
    <citation type="submission" date="2020-01" db="EMBL/GenBank/DDBJ databases">
        <authorList>
            <person name="Rat A."/>
        </authorList>
    </citation>
    <scope>NUCLEOTIDE SEQUENCE</scope>
    <source>
        <strain evidence="1">LMG 28251</strain>
    </source>
</reference>
<sequence length="348" mass="37366">MPPHPETWLCVRPEGLWCRPGEFYIDPVRAVPRAVITHGHSDHARPGHGAVLGTSETLAIMRARMGEGRAGDSQQALGYGEALAVNGVTVSLAPAGHVLGSAQVVMEWQGSRAVVSGDYKRRADPTCTAFEPVVCDVFVTEATFALPVFRHPPVEDEIAKLLASLALFPERAHVVGVYALGKCQRLIALLRRAGWDRPIYIHGGLVALCGLYEALGVPLGPLLPVPLVKRGGPAILAGEIVLAPPSAEATPWARRLAEPVTCAASGWMRVRQRAKARGIELPMIISDHADWDELLDTCAEVQAPEVWVTHGREDALIHALSLRGVRGRALHLVGFSEDDEEAAPVEAA</sequence>
<dbReference type="GO" id="GO:0016874">
    <property type="term" value="F:ligase activity"/>
    <property type="evidence" value="ECO:0007669"/>
    <property type="project" value="UniProtKB-KW"/>
</dbReference>
<dbReference type="InterPro" id="IPR050698">
    <property type="entry name" value="MBL"/>
</dbReference>
<proteinExistence type="predicted"/>
<protein>
    <submittedName>
        <fullName evidence="1">Ligase-associated DNA damage response exonuclease</fullName>
        <ecNumber evidence="1">3.1.-.-</ecNumber>
    </submittedName>
</protein>
<dbReference type="PANTHER" id="PTHR11203">
    <property type="entry name" value="CLEAVAGE AND POLYADENYLATION SPECIFICITY FACTOR FAMILY MEMBER"/>
    <property type="match status" value="1"/>
</dbReference>
<comment type="caution">
    <text evidence="1">The sequence shown here is derived from an EMBL/GenBank/DDBJ whole genome shotgun (WGS) entry which is preliminary data.</text>
</comment>
<dbReference type="GO" id="GO:0004527">
    <property type="term" value="F:exonuclease activity"/>
    <property type="evidence" value="ECO:0007669"/>
    <property type="project" value="UniProtKB-KW"/>
</dbReference>
<dbReference type="RefSeq" id="WP_211874965.1">
    <property type="nucleotide sequence ID" value="NZ_JAAEDH010000015.1"/>
</dbReference>
<keyword evidence="1" id="KW-0269">Exonuclease</keyword>
<dbReference type="NCBIfam" id="TIGR04122">
    <property type="entry name" value="Xnuc_lig_assoc"/>
    <property type="match status" value="1"/>
</dbReference>
<dbReference type="PANTHER" id="PTHR11203:SF49">
    <property type="entry name" value="BLL1145 PROTEIN"/>
    <property type="match status" value="1"/>
</dbReference>
<dbReference type="InterPro" id="IPR026360">
    <property type="entry name" value="Xnuc_lig_assoc"/>
</dbReference>
<dbReference type="GO" id="GO:0004521">
    <property type="term" value="F:RNA endonuclease activity"/>
    <property type="evidence" value="ECO:0007669"/>
    <property type="project" value="TreeGrafter"/>
</dbReference>
<dbReference type="InterPro" id="IPR036866">
    <property type="entry name" value="RibonucZ/Hydroxyglut_hydro"/>
</dbReference>
<reference evidence="1" key="2">
    <citation type="journal article" date="2021" name="Syst. Appl. Microbiol.">
        <title>Roseomonas hellenica sp. nov., isolated from roots of wild-growing Alkanna tinctoria.</title>
        <authorList>
            <person name="Rat A."/>
            <person name="Naranjo H.D."/>
            <person name="Lebbe L."/>
            <person name="Cnockaert M."/>
            <person name="Krigas N."/>
            <person name="Grigoriadou K."/>
            <person name="Maloupa E."/>
            <person name="Willems A."/>
        </authorList>
    </citation>
    <scope>NUCLEOTIDE SEQUENCE</scope>
    <source>
        <strain evidence="1">LMG 28251</strain>
    </source>
</reference>
<dbReference type="Proteomes" id="UP001196068">
    <property type="component" value="Unassembled WGS sequence"/>
</dbReference>
<keyword evidence="1" id="KW-0436">Ligase</keyword>
<dbReference type="SUPFAM" id="SSF56281">
    <property type="entry name" value="Metallo-hydrolase/oxidoreductase"/>
    <property type="match status" value="1"/>
</dbReference>
<accession>A0AAF1JXG1</accession>
<organism evidence="1 2">
    <name type="scientific">Plastoroseomonas arctica</name>
    <dbReference type="NCBI Taxonomy" id="1509237"/>
    <lineage>
        <taxon>Bacteria</taxon>
        <taxon>Pseudomonadati</taxon>
        <taxon>Pseudomonadota</taxon>
        <taxon>Alphaproteobacteria</taxon>
        <taxon>Acetobacterales</taxon>
        <taxon>Acetobacteraceae</taxon>
        <taxon>Plastoroseomonas</taxon>
    </lineage>
</organism>
<name>A0AAF1JXG1_9PROT</name>
<dbReference type="AlphaFoldDB" id="A0AAF1JXG1"/>
<gene>
    <name evidence="1" type="ORF">GXW79_13635</name>
</gene>
<evidence type="ECO:0000313" key="1">
    <source>
        <dbReference type="EMBL" id="MBR0656119.1"/>
    </source>
</evidence>
<evidence type="ECO:0000313" key="2">
    <source>
        <dbReference type="Proteomes" id="UP001196068"/>
    </source>
</evidence>
<dbReference type="EC" id="3.1.-.-" evidence="1"/>